<name>A0A1U0WRN9_9MYCO</name>
<dbReference type="GO" id="GO:0006355">
    <property type="term" value="P:regulation of DNA-templated transcription"/>
    <property type="evidence" value="ECO:0007669"/>
    <property type="project" value="InterPro"/>
</dbReference>
<dbReference type="InterPro" id="IPR009061">
    <property type="entry name" value="DNA-bd_dom_put_sf"/>
</dbReference>
<organism evidence="1 2">
    <name type="scientific">Mycobacteroides abscessus subsp. massiliense</name>
    <dbReference type="NCBI Taxonomy" id="1962118"/>
    <lineage>
        <taxon>Bacteria</taxon>
        <taxon>Bacillati</taxon>
        <taxon>Actinomycetota</taxon>
        <taxon>Actinomycetes</taxon>
        <taxon>Mycobacteriales</taxon>
        <taxon>Mycobacteriaceae</taxon>
        <taxon>Mycobacteroides</taxon>
        <taxon>Mycobacteroides abscessus</taxon>
    </lineage>
</organism>
<evidence type="ECO:0000313" key="2">
    <source>
        <dbReference type="Proteomes" id="UP000190074"/>
    </source>
</evidence>
<evidence type="ECO:0008006" key="3">
    <source>
        <dbReference type="Google" id="ProtNLM"/>
    </source>
</evidence>
<dbReference type="GO" id="GO:0003677">
    <property type="term" value="F:DNA binding"/>
    <property type="evidence" value="ECO:0007669"/>
    <property type="project" value="InterPro"/>
</dbReference>
<accession>A0A1U0WRN9</accession>
<dbReference type="AlphaFoldDB" id="A0A1U0WRN9"/>
<gene>
    <name evidence="1" type="ORF">SAMEA2259716_03380</name>
</gene>
<reference evidence="1 2" key="1">
    <citation type="submission" date="2016-11" db="EMBL/GenBank/DDBJ databases">
        <authorList>
            <consortium name="Pathogen Informatics"/>
        </authorList>
    </citation>
    <scope>NUCLEOTIDE SEQUENCE [LARGE SCALE GENOMIC DNA]</scope>
    <source>
        <strain evidence="1 2">911</strain>
    </source>
</reference>
<dbReference type="EMBL" id="FVGW01000006">
    <property type="protein sequence ID" value="SKM29113.1"/>
    <property type="molecule type" value="Genomic_DNA"/>
</dbReference>
<dbReference type="SUPFAM" id="SSF46955">
    <property type="entry name" value="Putative DNA-binding domain"/>
    <property type="match status" value="1"/>
</dbReference>
<dbReference type="RefSeq" id="WP_079626761.1">
    <property type="nucleotide sequence ID" value="NZ_FVGW01000006.1"/>
</dbReference>
<evidence type="ECO:0000313" key="1">
    <source>
        <dbReference type="EMBL" id="SKM29113.1"/>
    </source>
</evidence>
<proteinExistence type="predicted"/>
<protein>
    <recommendedName>
        <fullName evidence="3">Helix-turn-helix domain-containing protein</fullName>
    </recommendedName>
</protein>
<dbReference type="Proteomes" id="UP000190074">
    <property type="component" value="Unassembled WGS sequence"/>
</dbReference>
<sequence length="140" mass="16202">MTARKNPLRGLGALDEARRVAHRLKNEFAATDPAAAQASINRLVGEGIEWLIGNRTPLDPDGWYTALELANEHHVPPQSIRDWVRRNDLRVIHRGDGKDVYQASEIDLYLRYRRLRALHLTHGQTFDKWRQTQTDQETQQ</sequence>